<evidence type="ECO:0000256" key="1">
    <source>
        <dbReference type="ARBA" id="ARBA00004555"/>
    </source>
</evidence>
<name>A0A0K8TKP1_TABBR</name>
<accession>A0A0K8TKP1</accession>
<keyword evidence="3 4" id="KW-0175">Coiled coil</keyword>
<keyword evidence="2" id="KW-0333">Golgi apparatus</keyword>
<feature type="coiled-coil region" evidence="4">
    <location>
        <begin position="900"/>
        <end position="1004"/>
    </location>
</feature>
<evidence type="ECO:0000313" key="7">
    <source>
        <dbReference type="EMBL" id="JAI14932.1"/>
    </source>
</evidence>
<feature type="compositionally biased region" description="Polar residues" evidence="5">
    <location>
        <begin position="816"/>
        <end position="832"/>
    </location>
</feature>
<feature type="compositionally biased region" description="Polar residues" evidence="5">
    <location>
        <begin position="843"/>
        <end position="852"/>
    </location>
</feature>
<dbReference type="AlphaFoldDB" id="A0A0K8TKP1"/>
<organism evidence="7">
    <name type="scientific">Tabanus bromius</name>
    <name type="common">Band-eyed brown horse fly</name>
    <dbReference type="NCBI Taxonomy" id="304241"/>
    <lineage>
        <taxon>Eukaryota</taxon>
        <taxon>Metazoa</taxon>
        <taxon>Ecdysozoa</taxon>
        <taxon>Arthropoda</taxon>
        <taxon>Hexapoda</taxon>
        <taxon>Insecta</taxon>
        <taxon>Pterygota</taxon>
        <taxon>Neoptera</taxon>
        <taxon>Endopterygota</taxon>
        <taxon>Diptera</taxon>
        <taxon>Brachycera</taxon>
        <taxon>Tabanomorpha</taxon>
        <taxon>Tabanoidea</taxon>
        <taxon>Tabanidae</taxon>
        <taxon>Tabanus</taxon>
    </lineage>
</organism>
<dbReference type="EMBL" id="GDAI01002671">
    <property type="protein sequence ID" value="JAI14932.1"/>
    <property type="molecule type" value="mRNA"/>
</dbReference>
<feature type="compositionally biased region" description="Polar residues" evidence="5">
    <location>
        <begin position="295"/>
        <end position="318"/>
    </location>
</feature>
<dbReference type="PANTHER" id="PTHR46515">
    <property type="entry name" value="TATA ELEMENT MODULATORY FACTOR TMF1"/>
    <property type="match status" value="1"/>
</dbReference>
<feature type="compositionally biased region" description="Polar residues" evidence="5">
    <location>
        <begin position="47"/>
        <end position="61"/>
    </location>
</feature>
<comment type="subcellular location">
    <subcellularLocation>
        <location evidence="1">Golgi apparatus</location>
    </subcellularLocation>
</comment>
<feature type="coiled-coil region" evidence="4">
    <location>
        <begin position="504"/>
        <end position="671"/>
    </location>
</feature>
<feature type="compositionally biased region" description="Polar residues" evidence="5">
    <location>
        <begin position="350"/>
        <end position="363"/>
    </location>
</feature>
<dbReference type="GO" id="GO:0005783">
    <property type="term" value="C:endoplasmic reticulum"/>
    <property type="evidence" value="ECO:0007669"/>
    <property type="project" value="TreeGrafter"/>
</dbReference>
<dbReference type="GO" id="GO:0005794">
    <property type="term" value="C:Golgi apparatus"/>
    <property type="evidence" value="ECO:0007669"/>
    <property type="project" value="UniProtKB-SubCell"/>
</dbReference>
<proteinExistence type="evidence at transcript level"/>
<reference evidence="7" key="1">
    <citation type="journal article" date="2015" name="Insect Biochem. Mol. Biol.">
        <title>An insight into the sialome of the horse fly, Tabanus bromius.</title>
        <authorList>
            <person name="Ribeiro J.M."/>
            <person name="Kazimirova M."/>
            <person name="Takac P."/>
            <person name="Andersen J.F."/>
            <person name="Francischetti I.M."/>
        </authorList>
    </citation>
    <scope>NUCLEOTIDE SEQUENCE</scope>
</reference>
<evidence type="ECO:0000256" key="5">
    <source>
        <dbReference type="SAM" id="MobiDB-lite"/>
    </source>
</evidence>
<feature type="region of interest" description="Disordered" evidence="5">
    <location>
        <begin position="27"/>
        <end position="62"/>
    </location>
</feature>
<sequence>MSWFDTSGLASLAKNALKEAQKQIDKALDIKDDDLSSSPPDLKSKTEPTTPLQPMRQSVSNPALWGSFTGSFFENPKAGEMVTTPPKSGLTHSESTAETKRQSVHSNSDSVEILSPPLTPCSGMTSPSVTVHNSESVEVITTPTSSELLSPESAKTPDSVEVITSDEIFEEDDDSMSFSTVMDDSVAPISVVTVAPTKVSTSIETDSLSSLCTKSQQSDSGESTKTVGETSAFIVSKPVPQFSTDDSLVDSQTYLSDSTQSFEDVQIFSNSDDKDVVKVVSAPNSGHTSADEVETATSSDIEIISNPNGDSSSTNSACRASPLKLQTVLESKDASSAIKGGKKGHCREPSSVSTQSDDSQISNNSEVDKLLRRVSELSEILEAREFRLLEIGRQNAELMEKNAEFKALIDAKQKKSEHHESEEYTQRLSALEKKFQMSIRERDSLRDQLKTLKNEMSNQVAKEEVDKIAAEKDFMIEELRTEGEKLSKQVLQHSTIIKKLRAKERDSDTNLKRNREQIDELTEEVERLKKSLAAKDEVERSQIEAVHKLSSEKRKLEKENQSLKSQLEDLSQKVETLQTSFDAARKELYDKKQAQTELNKKTEALANLETERQITQSQNAEILTQLEDLREKLRLAEVGNNVREQKLRQENADLLRQLESAEMRAEQLTQEVSLATIPLVRQLEALQATLTQRTSSWDKQEKELLSKLDEARNKLKLLEDIERHSNEQKHILNTKIKTLEERLAAALLKSEQISSSLQQSEFDTGVKESEHKKELEKLKVQLEEKMKLADEYREKCASLQRSLEVDHQIYERSITEMTASQTKSNEDSSTLENAEVRQEIRKSSSPTLSLGRNSIADSLGSSAWQMDDLDCISISGRQQSFGFAPVGHTATMLESLQSSLKQRDGEIHQLQWEMSRLQAERHVLNTEIGNLSLELENVKEKLSMHDALEKEFSELQNQYDALLQMYGEKVEENQELELDLQDVKEMYKAQIDELLRQQQLHQQKVT</sequence>
<feature type="region of interest" description="Disordered" evidence="5">
    <location>
        <begin position="816"/>
        <end position="852"/>
    </location>
</feature>
<dbReference type="InterPro" id="IPR052602">
    <property type="entry name" value="Growth_transcription_reg"/>
</dbReference>
<evidence type="ECO:0000256" key="3">
    <source>
        <dbReference type="ARBA" id="ARBA00023054"/>
    </source>
</evidence>
<feature type="coiled-coil region" evidence="4">
    <location>
        <begin position="701"/>
        <end position="802"/>
    </location>
</feature>
<dbReference type="InterPro" id="IPR022091">
    <property type="entry name" value="TMF_TATA-bd"/>
</dbReference>
<dbReference type="PANTHER" id="PTHR46515:SF1">
    <property type="entry name" value="TATA ELEMENT MODULATORY FACTOR"/>
    <property type="match status" value="1"/>
</dbReference>
<feature type="region of interest" description="Disordered" evidence="5">
    <location>
        <begin position="281"/>
        <end position="318"/>
    </location>
</feature>
<dbReference type="Pfam" id="PF12329">
    <property type="entry name" value="TMF_DNA_bd"/>
    <property type="match status" value="1"/>
</dbReference>
<feature type="coiled-coil region" evidence="4">
    <location>
        <begin position="395"/>
        <end position="478"/>
    </location>
</feature>
<evidence type="ECO:0000256" key="2">
    <source>
        <dbReference type="ARBA" id="ARBA00023034"/>
    </source>
</evidence>
<feature type="region of interest" description="Disordered" evidence="5">
    <location>
        <begin position="331"/>
        <end position="363"/>
    </location>
</feature>
<dbReference type="InterPro" id="IPR022092">
    <property type="entry name" value="TMF_DNA-bd"/>
</dbReference>
<evidence type="ECO:0000259" key="6">
    <source>
        <dbReference type="Pfam" id="PF12325"/>
    </source>
</evidence>
<protein>
    <submittedName>
        <fullName evidence="7">Putative transcription factor tmf tata element modulatory factor</fullName>
    </submittedName>
</protein>
<evidence type="ECO:0000256" key="4">
    <source>
        <dbReference type="SAM" id="Coils"/>
    </source>
</evidence>
<feature type="region of interest" description="Disordered" evidence="5">
    <location>
        <begin position="76"/>
        <end position="130"/>
    </location>
</feature>
<dbReference type="Pfam" id="PF12325">
    <property type="entry name" value="TMF_TATA_bd"/>
    <property type="match status" value="1"/>
</dbReference>
<feature type="domain" description="TATA element modulatory factor 1 TATA binding" evidence="6">
    <location>
        <begin position="887"/>
        <end position="994"/>
    </location>
</feature>